<dbReference type="AlphaFoldDB" id="A0A1H1WLY1"/>
<gene>
    <name evidence="1" type="ORF">SAMN05216222_2782</name>
</gene>
<dbReference type="RefSeq" id="WP_092276092.1">
    <property type="nucleotide sequence ID" value="NZ_LT629762.1"/>
</dbReference>
<evidence type="ECO:0008006" key="3">
    <source>
        <dbReference type="Google" id="ProtNLM"/>
    </source>
</evidence>
<reference evidence="1 2" key="1">
    <citation type="submission" date="2016-10" db="EMBL/GenBank/DDBJ databases">
        <authorList>
            <person name="de Groot N.N."/>
        </authorList>
    </citation>
    <scope>NUCLEOTIDE SEQUENCE [LARGE SCALE GENOMIC DNA]</scope>
    <source>
        <strain evidence="1 2">LMG 26867</strain>
    </source>
</reference>
<sequence length="183" mass="20031">MSGLVELAGEVMVSWLVRGWVLVALVGVSGCHAHPEMVSASVTGYNHTSAEIIRFSINGAGGPSIPPNQAGGEVCCGVLPVQWTSELRAFIEWDKDPKPYESLERDQYGQIVKEAAIRHTVGYSHHSATVEIPKYAEEVCALQVHFFPCDQVRVSTTCHTPGHPNYPDKAYFHVKESTKCPVL</sequence>
<name>A0A1H1WLY1_9PSED</name>
<dbReference type="Proteomes" id="UP000198481">
    <property type="component" value="Chromosome I"/>
</dbReference>
<dbReference type="InterPro" id="IPR021733">
    <property type="entry name" value="DUF3304"/>
</dbReference>
<dbReference type="Pfam" id="PF11745">
    <property type="entry name" value="DUF3304"/>
    <property type="match status" value="1"/>
</dbReference>
<dbReference type="EMBL" id="LT629762">
    <property type="protein sequence ID" value="SDS98022.1"/>
    <property type="molecule type" value="Genomic_DNA"/>
</dbReference>
<evidence type="ECO:0000313" key="2">
    <source>
        <dbReference type="Proteomes" id="UP000198481"/>
    </source>
</evidence>
<dbReference type="STRING" id="1148509.SAMN05216222_2782"/>
<organism evidence="1 2">
    <name type="scientific">Pseudomonas prosekii</name>
    <dbReference type="NCBI Taxonomy" id="1148509"/>
    <lineage>
        <taxon>Bacteria</taxon>
        <taxon>Pseudomonadati</taxon>
        <taxon>Pseudomonadota</taxon>
        <taxon>Gammaproteobacteria</taxon>
        <taxon>Pseudomonadales</taxon>
        <taxon>Pseudomonadaceae</taxon>
        <taxon>Pseudomonas</taxon>
    </lineage>
</organism>
<evidence type="ECO:0000313" key="1">
    <source>
        <dbReference type="EMBL" id="SDS98022.1"/>
    </source>
</evidence>
<accession>A0A1H1WLY1</accession>
<protein>
    <recommendedName>
        <fullName evidence="3">DUF3304 domain-containing protein</fullName>
    </recommendedName>
</protein>
<proteinExistence type="predicted"/>